<dbReference type="EC" id="2.1.1.-" evidence="2"/>
<sequence length="246" mass="27834">MDEGAFYDQIGAVNGWDFSRMECSVEGAAWDFYSEAAERSAAGSVLLDIGTGGGEQVLSTADRFAFIVGIDSSGPMVETANANRQRVARENVCFLQMEAERLEFPTAFFDTVTSRHCPFNAHEVARVLRPGGIFLTQQVGETDKANLKTAFGRGQAFGERDGSLLTQCRREMEAAAFDRIECFEYDAQEYYRRPEDLLFLLRHTPIIPDFGQYPEDREAFNRFIRKNRTPKGIRTNSRRFLLIAHK</sequence>
<proteinExistence type="predicted"/>
<comment type="caution">
    <text evidence="2">The sequence shown here is derived from an EMBL/GenBank/DDBJ whole genome shotgun (WGS) entry which is preliminary data.</text>
</comment>
<organism evidence="2 3">
    <name type="scientific">Planococcus chinensis</name>
    <dbReference type="NCBI Taxonomy" id="272917"/>
    <lineage>
        <taxon>Bacteria</taxon>
        <taxon>Bacillati</taxon>
        <taxon>Bacillota</taxon>
        <taxon>Bacilli</taxon>
        <taxon>Bacillales</taxon>
        <taxon>Caryophanaceae</taxon>
        <taxon>Planococcus</taxon>
    </lineage>
</organism>
<accession>A0ABW4QCM0</accession>
<dbReference type="InterPro" id="IPR052939">
    <property type="entry name" value="23S_rRNA_MeTrnsfrase_RlmA"/>
</dbReference>
<protein>
    <submittedName>
        <fullName evidence="2">Class I SAM-dependent methyltransferase</fullName>
        <ecNumber evidence="2">2.1.1.-</ecNumber>
    </submittedName>
</protein>
<gene>
    <name evidence="2" type="ORF">ACFSDB_00285</name>
</gene>
<dbReference type="GO" id="GO:0008168">
    <property type="term" value="F:methyltransferase activity"/>
    <property type="evidence" value="ECO:0007669"/>
    <property type="project" value="UniProtKB-KW"/>
</dbReference>
<keyword evidence="3" id="KW-1185">Reference proteome</keyword>
<keyword evidence="2" id="KW-0808">Transferase</keyword>
<dbReference type="Gene3D" id="3.40.50.150">
    <property type="entry name" value="Vaccinia Virus protein VP39"/>
    <property type="match status" value="1"/>
</dbReference>
<evidence type="ECO:0000259" key="1">
    <source>
        <dbReference type="Pfam" id="PF08241"/>
    </source>
</evidence>
<dbReference type="PANTHER" id="PTHR43460:SF1">
    <property type="entry name" value="METHYLTRANSFERASE TYPE 11 DOMAIN-CONTAINING PROTEIN"/>
    <property type="match status" value="1"/>
</dbReference>
<dbReference type="PANTHER" id="PTHR43460">
    <property type="entry name" value="METHYLTRANSFERASE"/>
    <property type="match status" value="1"/>
</dbReference>
<dbReference type="Proteomes" id="UP001597273">
    <property type="component" value="Unassembled WGS sequence"/>
</dbReference>
<dbReference type="InterPro" id="IPR029063">
    <property type="entry name" value="SAM-dependent_MTases_sf"/>
</dbReference>
<dbReference type="RefSeq" id="WP_204891633.1">
    <property type="nucleotide sequence ID" value="NZ_JBHUFW010000002.1"/>
</dbReference>
<dbReference type="Pfam" id="PF08241">
    <property type="entry name" value="Methyltransf_11"/>
    <property type="match status" value="1"/>
</dbReference>
<evidence type="ECO:0000313" key="2">
    <source>
        <dbReference type="EMBL" id="MFD1861338.1"/>
    </source>
</evidence>
<name>A0ABW4QCM0_9BACL</name>
<keyword evidence="2" id="KW-0489">Methyltransferase</keyword>
<dbReference type="InterPro" id="IPR013216">
    <property type="entry name" value="Methyltransf_11"/>
</dbReference>
<evidence type="ECO:0000313" key="3">
    <source>
        <dbReference type="Proteomes" id="UP001597273"/>
    </source>
</evidence>
<dbReference type="SUPFAM" id="SSF53335">
    <property type="entry name" value="S-adenosyl-L-methionine-dependent methyltransferases"/>
    <property type="match status" value="1"/>
</dbReference>
<dbReference type="EMBL" id="JBHUFW010000002">
    <property type="protein sequence ID" value="MFD1861338.1"/>
    <property type="molecule type" value="Genomic_DNA"/>
</dbReference>
<reference evidence="3" key="1">
    <citation type="journal article" date="2019" name="Int. J. Syst. Evol. Microbiol.">
        <title>The Global Catalogue of Microorganisms (GCM) 10K type strain sequencing project: providing services to taxonomists for standard genome sequencing and annotation.</title>
        <authorList>
            <consortium name="The Broad Institute Genomics Platform"/>
            <consortium name="The Broad Institute Genome Sequencing Center for Infectious Disease"/>
            <person name="Wu L."/>
            <person name="Ma J."/>
        </authorList>
    </citation>
    <scope>NUCLEOTIDE SEQUENCE [LARGE SCALE GENOMIC DNA]</scope>
    <source>
        <strain evidence="3">CGMCC 1.15475</strain>
    </source>
</reference>
<dbReference type="GO" id="GO:0032259">
    <property type="term" value="P:methylation"/>
    <property type="evidence" value="ECO:0007669"/>
    <property type="project" value="UniProtKB-KW"/>
</dbReference>
<feature type="domain" description="Methyltransferase type 11" evidence="1">
    <location>
        <begin position="47"/>
        <end position="135"/>
    </location>
</feature>
<dbReference type="CDD" id="cd02440">
    <property type="entry name" value="AdoMet_MTases"/>
    <property type="match status" value="1"/>
</dbReference>